<evidence type="ECO:0000256" key="1">
    <source>
        <dbReference type="SAM" id="MobiDB-lite"/>
    </source>
</evidence>
<feature type="compositionally biased region" description="Low complexity" evidence="1">
    <location>
        <begin position="147"/>
        <end position="172"/>
    </location>
</feature>
<feature type="region of interest" description="Disordered" evidence="1">
    <location>
        <begin position="29"/>
        <end position="216"/>
    </location>
</feature>
<organism evidence="2 3">
    <name type="scientific">Triparma verrucosa</name>
    <dbReference type="NCBI Taxonomy" id="1606542"/>
    <lineage>
        <taxon>Eukaryota</taxon>
        <taxon>Sar</taxon>
        <taxon>Stramenopiles</taxon>
        <taxon>Ochrophyta</taxon>
        <taxon>Bolidophyceae</taxon>
        <taxon>Parmales</taxon>
        <taxon>Triparmaceae</taxon>
        <taxon>Triparma</taxon>
    </lineage>
</organism>
<dbReference type="EMBL" id="BRXX01000396">
    <property type="protein sequence ID" value="GMI09283.1"/>
    <property type="molecule type" value="Genomic_DNA"/>
</dbReference>
<reference evidence="3" key="1">
    <citation type="journal article" date="2023" name="Commun. Biol.">
        <title>Genome analysis of Parmales, the sister group of diatoms, reveals the evolutionary specialization of diatoms from phago-mixotrophs to photoautotrophs.</title>
        <authorList>
            <person name="Ban H."/>
            <person name="Sato S."/>
            <person name="Yoshikawa S."/>
            <person name="Yamada K."/>
            <person name="Nakamura Y."/>
            <person name="Ichinomiya M."/>
            <person name="Sato N."/>
            <person name="Blanc-Mathieu R."/>
            <person name="Endo H."/>
            <person name="Kuwata A."/>
            <person name="Ogata H."/>
        </authorList>
    </citation>
    <scope>NUCLEOTIDE SEQUENCE [LARGE SCALE GENOMIC DNA]</scope>
    <source>
        <strain evidence="3">NIES 3699</strain>
    </source>
</reference>
<feature type="compositionally biased region" description="Basic residues" evidence="1">
    <location>
        <begin position="67"/>
        <end position="77"/>
    </location>
</feature>
<dbReference type="Proteomes" id="UP001165160">
    <property type="component" value="Unassembled WGS sequence"/>
</dbReference>
<protein>
    <submittedName>
        <fullName evidence="2">Uncharacterized protein</fullName>
    </submittedName>
</protein>
<sequence length="269" mass="29236">MTSSSNSASAVANFFGAKVTDIENMDDNEVSPLIDQKPIEPLEVRGKRQGVGALKKPKEDQDTALKNRLKNIKKRKAANGDESDVTDTDEGESSDEEEQISRVKVMQGQTSPKIQASGSSSTSASPADSSSSKKKKLGKKEREKLKNASSANADAPAAKPSASPSSNEQPNPSKKKRKKVRSRQKNIRKDARVLNGTLPPHLIPAAGKGSKARPLTLSTKQKLGLVNKDGLKRDKFIESVVPEGEEKARREEKKRRIKEGLGKITFKNL</sequence>
<feature type="compositionally biased region" description="Basic and acidic residues" evidence="1">
    <location>
        <begin position="56"/>
        <end position="65"/>
    </location>
</feature>
<feature type="compositionally biased region" description="Low complexity" evidence="1">
    <location>
        <begin position="117"/>
        <end position="130"/>
    </location>
</feature>
<keyword evidence="3" id="KW-1185">Reference proteome</keyword>
<comment type="caution">
    <text evidence="2">The sequence shown here is derived from an EMBL/GenBank/DDBJ whole genome shotgun (WGS) entry which is preliminary data.</text>
</comment>
<evidence type="ECO:0000313" key="3">
    <source>
        <dbReference type="Proteomes" id="UP001165160"/>
    </source>
</evidence>
<proteinExistence type="predicted"/>
<feature type="compositionally biased region" description="Acidic residues" evidence="1">
    <location>
        <begin position="81"/>
        <end position="98"/>
    </location>
</feature>
<name>A0A9W7FBW1_9STRA</name>
<accession>A0A9W7FBW1</accession>
<dbReference type="AlphaFoldDB" id="A0A9W7FBW1"/>
<feature type="compositionally biased region" description="Basic residues" evidence="1">
    <location>
        <begin position="173"/>
        <end position="186"/>
    </location>
</feature>
<evidence type="ECO:0000313" key="2">
    <source>
        <dbReference type="EMBL" id="GMI09283.1"/>
    </source>
</evidence>
<gene>
    <name evidence="2" type="ORF">TrVE_jg5810</name>
</gene>
<feature type="compositionally biased region" description="Polar residues" evidence="1">
    <location>
        <begin position="107"/>
        <end position="116"/>
    </location>
</feature>
<feature type="compositionally biased region" description="Basic and acidic residues" evidence="1">
    <location>
        <begin position="37"/>
        <end position="46"/>
    </location>
</feature>